<dbReference type="Pfam" id="PF13537">
    <property type="entry name" value="GATase_7"/>
    <property type="match status" value="1"/>
</dbReference>
<feature type="domain" description="Glutamine amidotransferase type-2" evidence="9">
    <location>
        <begin position="2"/>
        <end position="217"/>
    </location>
</feature>
<dbReference type="EMBL" id="WVQY01000012">
    <property type="protein sequence ID" value="NOD32581.1"/>
    <property type="molecule type" value="Genomic_DNA"/>
</dbReference>
<dbReference type="InterPro" id="IPR033738">
    <property type="entry name" value="AsnB_N"/>
</dbReference>
<evidence type="ECO:0000256" key="1">
    <source>
        <dbReference type="ARBA" id="ARBA00005187"/>
    </source>
</evidence>
<evidence type="ECO:0000256" key="6">
    <source>
        <dbReference type="ARBA" id="ARBA00022962"/>
    </source>
</evidence>
<comment type="caution">
    <text evidence="10">The sequence shown here is derived from an EMBL/GenBank/DDBJ whole genome shotgun (WGS) entry which is preliminary data.</text>
</comment>
<dbReference type="Proteomes" id="UP000599383">
    <property type="component" value="Unassembled WGS sequence"/>
</dbReference>
<dbReference type="SUPFAM" id="SSF52402">
    <property type="entry name" value="Adenine nucleotide alpha hydrolases-like"/>
    <property type="match status" value="1"/>
</dbReference>
<protein>
    <recommendedName>
        <fullName evidence="3">asparagine synthase (glutamine-hydrolyzing)</fullName>
        <ecNumber evidence="3">6.3.5.4</ecNumber>
    </recommendedName>
</protein>
<keyword evidence="10" id="KW-0436">Ligase</keyword>
<dbReference type="PIRSF" id="PIRSF001589">
    <property type="entry name" value="Asn_synthetase_glu-h"/>
    <property type="match status" value="1"/>
</dbReference>
<name>A0ABX1WH26_9RHOB</name>
<dbReference type="CDD" id="cd01991">
    <property type="entry name" value="Asn_synthase_B_C"/>
    <property type="match status" value="1"/>
</dbReference>
<comment type="pathway">
    <text evidence="1">Amino-acid biosynthesis; L-asparagine biosynthesis; L-asparagine from L-aspartate (L-Gln route): step 1/1.</text>
</comment>
<evidence type="ECO:0000313" key="11">
    <source>
        <dbReference type="Proteomes" id="UP000599383"/>
    </source>
</evidence>
<dbReference type="RefSeq" id="WP_171172394.1">
    <property type="nucleotide sequence ID" value="NZ_WVQY01000012.1"/>
</dbReference>
<dbReference type="Gene3D" id="3.60.20.10">
    <property type="entry name" value="Glutamine Phosphoribosylpyrophosphate, subunit 1, domain 1"/>
    <property type="match status" value="1"/>
</dbReference>
<evidence type="ECO:0000313" key="10">
    <source>
        <dbReference type="EMBL" id="NOD32581.1"/>
    </source>
</evidence>
<dbReference type="CDD" id="cd00712">
    <property type="entry name" value="AsnB"/>
    <property type="match status" value="1"/>
</dbReference>
<dbReference type="PANTHER" id="PTHR43284:SF1">
    <property type="entry name" value="ASPARAGINE SYNTHETASE"/>
    <property type="match status" value="1"/>
</dbReference>
<dbReference type="InterPro" id="IPR014729">
    <property type="entry name" value="Rossmann-like_a/b/a_fold"/>
</dbReference>
<dbReference type="InterPro" id="IPR051786">
    <property type="entry name" value="ASN_synthetase/amidase"/>
</dbReference>
<evidence type="ECO:0000256" key="8">
    <source>
        <dbReference type="SAM" id="MobiDB-lite"/>
    </source>
</evidence>
<dbReference type="Gene3D" id="3.40.50.620">
    <property type="entry name" value="HUPs"/>
    <property type="match status" value="1"/>
</dbReference>
<accession>A0ABX1WH26</accession>
<evidence type="ECO:0000256" key="7">
    <source>
        <dbReference type="ARBA" id="ARBA00048741"/>
    </source>
</evidence>
<organism evidence="10 11">
    <name type="scientific">Ruegeria atlantica</name>
    <dbReference type="NCBI Taxonomy" id="81569"/>
    <lineage>
        <taxon>Bacteria</taxon>
        <taxon>Pseudomonadati</taxon>
        <taxon>Pseudomonadota</taxon>
        <taxon>Alphaproteobacteria</taxon>
        <taxon>Rhodobacterales</taxon>
        <taxon>Roseobacteraceae</taxon>
        <taxon>Ruegeria</taxon>
    </lineage>
</organism>
<evidence type="ECO:0000259" key="9">
    <source>
        <dbReference type="PROSITE" id="PS51278"/>
    </source>
</evidence>
<dbReference type="InterPro" id="IPR001962">
    <property type="entry name" value="Asn_synthase"/>
</dbReference>
<evidence type="ECO:0000256" key="5">
    <source>
        <dbReference type="ARBA" id="ARBA00022840"/>
    </source>
</evidence>
<comment type="similarity">
    <text evidence="2">Belongs to the asparagine synthetase family.</text>
</comment>
<dbReference type="Pfam" id="PF00733">
    <property type="entry name" value="Asn_synthase"/>
    <property type="match status" value="1"/>
</dbReference>
<comment type="catalytic activity">
    <reaction evidence="7">
        <text>L-aspartate + L-glutamine + ATP + H2O = L-asparagine + L-glutamate + AMP + diphosphate + H(+)</text>
        <dbReference type="Rhea" id="RHEA:12228"/>
        <dbReference type="ChEBI" id="CHEBI:15377"/>
        <dbReference type="ChEBI" id="CHEBI:15378"/>
        <dbReference type="ChEBI" id="CHEBI:29985"/>
        <dbReference type="ChEBI" id="CHEBI:29991"/>
        <dbReference type="ChEBI" id="CHEBI:30616"/>
        <dbReference type="ChEBI" id="CHEBI:33019"/>
        <dbReference type="ChEBI" id="CHEBI:58048"/>
        <dbReference type="ChEBI" id="CHEBI:58359"/>
        <dbReference type="ChEBI" id="CHEBI:456215"/>
        <dbReference type="EC" id="6.3.5.4"/>
    </reaction>
</comment>
<proteinExistence type="inferred from homology"/>
<dbReference type="InterPro" id="IPR006426">
    <property type="entry name" value="Asn_synth_AEB"/>
</dbReference>
<evidence type="ECO:0000256" key="3">
    <source>
        <dbReference type="ARBA" id="ARBA00012737"/>
    </source>
</evidence>
<keyword evidence="5" id="KW-0067">ATP-binding</keyword>
<evidence type="ECO:0000256" key="4">
    <source>
        <dbReference type="ARBA" id="ARBA00022741"/>
    </source>
</evidence>
<sequence>MCGLFGIFPEDTTSSPDVTRLRQSGFAIRHRGPDAGNILSEPGLGLAHQRLSLVDTDTRSDQPFTDPSGRYILVYNGEVYNFRTLRAELEALGIPFRTTSDTEVVLHSLIQWGEDALARFDGMFGLAFIDRQTHRVLLARDRFGMKPLYWMQGMTEQGPAFLFGSEIKAFEPWITLKPDVNSIAAYLMKFGGPTSGPTFYQGIRSLTPGTYLWHDGSGNIDIASFFHLTDFLDLDEMTRLDGLSAADIVDEYADLMHKSVASHLFADAPVGAFCSGGVDSSLIVAIAAAQHQNIALFHANVKGTWSEVDAASELAKSLKLDLHVIEAEEQDFVDMIPRVMCHYEYPFSYHPNCAPLMMIAQLAADSGIKGLLSGEGSDELFLGYPWLGRKRLTDGYERMISGLGSAIRAIPGVGPILAPDRMGNMENVRDILNGREMAQDKRAVADSLAQLPRKFQERGRQWSLDYMHHHLRTLLHRNDTMGMAAGIEARFPFLDTQVARFGINLPARYKLRGSPFVFEKAHPFIRDKWVVREVANRYIPNTLSQRIKIGFWTTVFQRLEIRPEYFRNAHLGDLFSLTRTQMANTIEEAGPDLRLRLLLTEVWLRCRLDHQDEDREINRLRDHVSIRPDRFRPRPSSANKPVGAAVHS</sequence>
<dbReference type="NCBIfam" id="TIGR01536">
    <property type="entry name" value="asn_synth_AEB"/>
    <property type="match status" value="1"/>
</dbReference>
<keyword evidence="4" id="KW-0547">Nucleotide-binding</keyword>
<dbReference type="EC" id="6.3.5.4" evidence="3"/>
<dbReference type="InterPro" id="IPR029055">
    <property type="entry name" value="Ntn_hydrolases_N"/>
</dbReference>
<feature type="region of interest" description="Disordered" evidence="8">
    <location>
        <begin position="628"/>
        <end position="648"/>
    </location>
</feature>
<keyword evidence="11" id="KW-1185">Reference proteome</keyword>
<reference evidence="10 11" key="1">
    <citation type="submission" date="2019-12" db="EMBL/GenBank/DDBJ databases">
        <title>Ruegeria JWLKs population differentiation of coral mucus and skeleton niches.</title>
        <authorList>
            <person name="Luo D."/>
        </authorList>
    </citation>
    <scope>NUCLEOTIDE SEQUENCE [LARGE SCALE GENOMIC DNA]</scope>
    <source>
        <strain evidence="10 11">HKCCD6238</strain>
    </source>
</reference>
<dbReference type="GO" id="GO:0004066">
    <property type="term" value="F:asparagine synthase (glutamine-hydrolyzing) activity"/>
    <property type="evidence" value="ECO:0007669"/>
    <property type="project" value="UniProtKB-EC"/>
</dbReference>
<dbReference type="PROSITE" id="PS51278">
    <property type="entry name" value="GATASE_TYPE_2"/>
    <property type="match status" value="1"/>
</dbReference>
<keyword evidence="6" id="KW-0315">Glutamine amidotransferase</keyword>
<gene>
    <name evidence="10" type="primary">asnB</name>
    <name evidence="10" type="ORF">GS617_20095</name>
</gene>
<evidence type="ECO:0000256" key="2">
    <source>
        <dbReference type="ARBA" id="ARBA00005752"/>
    </source>
</evidence>
<dbReference type="PANTHER" id="PTHR43284">
    <property type="entry name" value="ASPARAGINE SYNTHETASE (GLUTAMINE-HYDROLYZING)"/>
    <property type="match status" value="1"/>
</dbReference>
<dbReference type="InterPro" id="IPR017932">
    <property type="entry name" value="GATase_2_dom"/>
</dbReference>
<dbReference type="SUPFAM" id="SSF56235">
    <property type="entry name" value="N-terminal nucleophile aminohydrolases (Ntn hydrolases)"/>
    <property type="match status" value="1"/>
</dbReference>